<dbReference type="EMBL" id="BHVZ01000014">
    <property type="protein sequence ID" value="GCB30553.1"/>
    <property type="molecule type" value="Genomic_DNA"/>
</dbReference>
<gene>
    <name evidence="1" type="ORF">KGMB03357_22140</name>
</gene>
<protein>
    <submittedName>
        <fullName evidence="1">Uncharacterized protein</fullName>
    </submittedName>
</protein>
<evidence type="ECO:0000313" key="2">
    <source>
        <dbReference type="Proteomes" id="UP000287361"/>
    </source>
</evidence>
<reference evidence="1 2" key="1">
    <citation type="submission" date="2018-10" db="EMBL/GenBank/DDBJ databases">
        <title>Draft Genome Sequence of Anaerotignum sp. KCTC 15736.</title>
        <authorList>
            <person name="Choi S.H."/>
            <person name="Kim J.S."/>
            <person name="Kang S.W."/>
            <person name="Lee J.S."/>
            <person name="Park S.H."/>
        </authorList>
    </citation>
    <scope>NUCLEOTIDE SEQUENCE [LARGE SCALE GENOMIC DNA]</scope>
    <source>
        <strain evidence="1 2">KCTC 15736</strain>
    </source>
</reference>
<dbReference type="Proteomes" id="UP000287361">
    <property type="component" value="Unassembled WGS sequence"/>
</dbReference>
<organism evidence="1 2">
    <name type="scientific">Anaerotignum faecicola</name>
    <dbReference type="NCBI Taxonomy" id="2358141"/>
    <lineage>
        <taxon>Bacteria</taxon>
        <taxon>Bacillati</taxon>
        <taxon>Bacillota</taxon>
        <taxon>Clostridia</taxon>
        <taxon>Lachnospirales</taxon>
        <taxon>Anaerotignaceae</taxon>
        <taxon>Anaerotignum</taxon>
    </lineage>
</organism>
<dbReference type="AlphaFoldDB" id="A0A401LGB1"/>
<comment type="caution">
    <text evidence="1">The sequence shown here is derived from an EMBL/GenBank/DDBJ whole genome shotgun (WGS) entry which is preliminary data.</text>
</comment>
<name>A0A401LGB1_9FIRM</name>
<keyword evidence="2" id="KW-1185">Reference proteome</keyword>
<proteinExistence type="predicted"/>
<accession>A0A401LGB1</accession>
<dbReference type="OrthoDB" id="9804833at2"/>
<sequence>MSGIIFSQASGLNDSVFGKSQEPIKSMITAGVESFEETSLLSKIFYMDKTKNFAEKYATMTSLGNFQDVGENGATPQDSFQEGFCKVIEPSTWKLGFSITAEMMEDNKIGDISNAAKRFTTSYGRTREQFGAALLSNGHNAKMKWGKKEYSITCADGKPFFFKEHPSKVDGVSLKQSNLFKGAFSVLTLDAVQEAMQDFKDDKGNLLNVKPDTIIIPNSGPLKRAVLAAVGSELDPRNNNNAWNFQCGLWNVLVWAELPKTIGGEPYFILMDSDYMQQYECMPWLDRIKLKVDSYIDHNTDANVFKGRSRFAAGFNNWRGAALCGEGLTGGTDLTALNA</sequence>
<evidence type="ECO:0000313" key="1">
    <source>
        <dbReference type="EMBL" id="GCB30553.1"/>
    </source>
</evidence>
<dbReference type="Pfam" id="PF25209">
    <property type="entry name" value="Phage_capsid_4"/>
    <property type="match status" value="1"/>
</dbReference>